<comment type="caution">
    <text evidence="2">The sequence shown here is derived from an EMBL/GenBank/DDBJ whole genome shotgun (WGS) entry which is preliminary data.</text>
</comment>
<name>A0ABX4I4T5_9LACT</name>
<feature type="chain" id="PRO_5046522605" description="WxL domain-containing protein" evidence="1">
    <location>
        <begin position="28"/>
        <end position="208"/>
    </location>
</feature>
<reference evidence="2 3" key="1">
    <citation type="submission" date="2014-12" db="EMBL/GenBank/DDBJ databases">
        <title>Draft genome sequences of 10 type strains of Lactococcus.</title>
        <authorList>
            <person name="Sun Z."/>
            <person name="Zhong Z."/>
            <person name="Liu W."/>
            <person name="Zhang W."/>
            <person name="Zhang H."/>
        </authorList>
    </citation>
    <scope>NUCLEOTIDE SEQUENCE [LARGE SCALE GENOMIC DNA]</scope>
    <source>
        <strain evidence="2 3">DSM 22330</strain>
    </source>
</reference>
<evidence type="ECO:0000256" key="1">
    <source>
        <dbReference type="SAM" id="SignalP"/>
    </source>
</evidence>
<evidence type="ECO:0000313" key="3">
    <source>
        <dbReference type="Proteomes" id="UP000218979"/>
    </source>
</evidence>
<evidence type="ECO:0008006" key="4">
    <source>
        <dbReference type="Google" id="ProtNLM"/>
    </source>
</evidence>
<sequence>MEKIMKKLLSTLLVSTAVFAGAQAVSADQNIVANTDADIAVAGTLGADNTKPDAKIPEGDKDWINVTLPTEAIFYNKTTDPIIKSPTYNLVNNSGRPVKISLDKFTPSANNSAALPSNFDLTLDVTGDKVVTQSTSLVKGGALSAAPGDLLILANSVDQQAATDSPQPNPTAVTKNKGTFTFAGQATATTDLNLAYTLSLKFEAVKFQ</sequence>
<evidence type="ECO:0000313" key="2">
    <source>
        <dbReference type="EMBL" id="PCS01072.1"/>
    </source>
</evidence>
<dbReference type="EMBL" id="JXJT01000025">
    <property type="protein sequence ID" value="PCS01072.1"/>
    <property type="molecule type" value="Genomic_DNA"/>
</dbReference>
<organism evidence="2 3">
    <name type="scientific">Pseudolactococcus chungangensis CAU 28 = DSM 22330</name>
    <dbReference type="NCBI Taxonomy" id="1122154"/>
    <lineage>
        <taxon>Bacteria</taxon>
        <taxon>Bacillati</taxon>
        <taxon>Bacillota</taxon>
        <taxon>Bacilli</taxon>
        <taxon>Lactobacillales</taxon>
        <taxon>Streptococcaceae</taxon>
        <taxon>Pseudolactococcus</taxon>
    </lineage>
</organism>
<protein>
    <recommendedName>
        <fullName evidence="4">WxL domain-containing protein</fullName>
    </recommendedName>
</protein>
<proteinExistence type="predicted"/>
<keyword evidence="3" id="KW-1185">Reference proteome</keyword>
<dbReference type="Proteomes" id="UP000218979">
    <property type="component" value="Unassembled WGS sequence"/>
</dbReference>
<keyword evidence="1" id="KW-0732">Signal</keyword>
<accession>A0ABX4I4T5</accession>
<feature type="signal peptide" evidence="1">
    <location>
        <begin position="1"/>
        <end position="27"/>
    </location>
</feature>
<gene>
    <name evidence="2" type="ORF">RR45_GL001166</name>
</gene>